<sequence length="142" mass="15733">MKAYFDTSFLVSLYSVDANSTIAAHMIATAPTALFISALVELELCNALELKVFRKEISAAQARISRRDFDNDAQSGVVRISALTDEVFEKARQLSLRTTAKFGTRTADPLHVAAALEVKADTFYSFDSRQRRLAQTVQLKTP</sequence>
<organism evidence="2 3">
    <name type="scientific">Alloacidobacterium dinghuense</name>
    <dbReference type="NCBI Taxonomy" id="2763107"/>
    <lineage>
        <taxon>Bacteria</taxon>
        <taxon>Pseudomonadati</taxon>
        <taxon>Acidobacteriota</taxon>
        <taxon>Terriglobia</taxon>
        <taxon>Terriglobales</taxon>
        <taxon>Acidobacteriaceae</taxon>
        <taxon>Alloacidobacterium</taxon>
    </lineage>
</organism>
<dbReference type="Gene3D" id="3.40.50.1010">
    <property type="entry name" value="5'-nuclease"/>
    <property type="match status" value="1"/>
</dbReference>
<reference evidence="2 3" key="1">
    <citation type="submission" date="2020-08" db="EMBL/GenBank/DDBJ databases">
        <title>Edaphobacter telluris sp. nov. and Acidobacterium dinghuensis sp. nov., two acidobacteria isolated from forest soil.</title>
        <authorList>
            <person name="Fu J."/>
            <person name="Qiu L."/>
        </authorList>
    </citation>
    <scope>NUCLEOTIDE SEQUENCE [LARGE SCALE GENOMIC DNA]</scope>
    <source>
        <strain evidence="2">4Y35</strain>
    </source>
</reference>
<evidence type="ECO:0000313" key="2">
    <source>
        <dbReference type="EMBL" id="QNI31323.1"/>
    </source>
</evidence>
<dbReference type="Proteomes" id="UP000515312">
    <property type="component" value="Chromosome"/>
</dbReference>
<dbReference type="SUPFAM" id="SSF88723">
    <property type="entry name" value="PIN domain-like"/>
    <property type="match status" value="1"/>
</dbReference>
<dbReference type="EMBL" id="CP060394">
    <property type="protein sequence ID" value="QNI31323.1"/>
    <property type="molecule type" value="Genomic_DNA"/>
</dbReference>
<dbReference type="RefSeq" id="WP_186741866.1">
    <property type="nucleotide sequence ID" value="NZ_CP060394.1"/>
</dbReference>
<evidence type="ECO:0000313" key="3">
    <source>
        <dbReference type="Proteomes" id="UP000515312"/>
    </source>
</evidence>
<protein>
    <submittedName>
        <fullName evidence="2">Type II toxin-antitoxin system VapC family toxin</fullName>
    </submittedName>
</protein>
<name>A0A7G8BFK3_9BACT</name>
<proteinExistence type="predicted"/>
<dbReference type="InterPro" id="IPR029060">
    <property type="entry name" value="PIN-like_dom_sf"/>
</dbReference>
<feature type="domain" description="PIN" evidence="1">
    <location>
        <begin position="4"/>
        <end position="134"/>
    </location>
</feature>
<dbReference type="KEGG" id="adin:H7849_19865"/>
<gene>
    <name evidence="2" type="ORF">H7849_19865</name>
</gene>
<dbReference type="CDD" id="cd09874">
    <property type="entry name" value="PIN_MT3492-like"/>
    <property type="match status" value="1"/>
</dbReference>
<accession>A0A7G8BFK3</accession>
<keyword evidence="3" id="KW-1185">Reference proteome</keyword>
<dbReference type="AlphaFoldDB" id="A0A7G8BFK3"/>
<dbReference type="Pfam" id="PF01850">
    <property type="entry name" value="PIN"/>
    <property type="match status" value="1"/>
</dbReference>
<evidence type="ECO:0000259" key="1">
    <source>
        <dbReference type="Pfam" id="PF01850"/>
    </source>
</evidence>
<dbReference type="InterPro" id="IPR002716">
    <property type="entry name" value="PIN_dom"/>
</dbReference>